<reference evidence="1" key="1">
    <citation type="submission" date="2009-10" db="EMBL/GenBank/DDBJ databases">
        <title>Diversity of trophic interactions inside an arsenic-rich microbial ecosystem.</title>
        <authorList>
            <person name="Bertin P.N."/>
            <person name="Heinrich-Salmeron A."/>
            <person name="Pelletier E."/>
            <person name="Goulhen-Chollet F."/>
            <person name="Arsene-Ploetze F."/>
            <person name="Gallien S."/>
            <person name="Calteau A."/>
            <person name="Vallenet D."/>
            <person name="Casiot C."/>
            <person name="Chane-Woon-Ming B."/>
            <person name="Giloteaux L."/>
            <person name="Barakat M."/>
            <person name="Bonnefoy V."/>
            <person name="Bruneel O."/>
            <person name="Chandler M."/>
            <person name="Cleiss J."/>
            <person name="Duran R."/>
            <person name="Elbaz-Poulichet F."/>
            <person name="Fonknechten N."/>
            <person name="Lauga B."/>
            <person name="Mornico D."/>
            <person name="Ortet P."/>
            <person name="Schaeffer C."/>
            <person name="Siguier P."/>
            <person name="Alexander Thil Smith A."/>
            <person name="Van Dorsselaer A."/>
            <person name="Weissenbach J."/>
            <person name="Medigue C."/>
            <person name="Le Paslier D."/>
        </authorList>
    </citation>
    <scope>NUCLEOTIDE SEQUENCE</scope>
</reference>
<name>E6QP93_9ZZZZ</name>
<comment type="caution">
    <text evidence="1">The sequence shown here is derived from an EMBL/GenBank/DDBJ whole genome shotgun (WGS) entry which is preliminary data.</text>
</comment>
<evidence type="ECO:0008006" key="2">
    <source>
        <dbReference type="Google" id="ProtNLM"/>
    </source>
</evidence>
<protein>
    <recommendedName>
        <fullName evidence="2">Co-chaperonin GroES</fullName>
    </recommendedName>
</protein>
<dbReference type="AlphaFoldDB" id="E6QP93"/>
<proteinExistence type="predicted"/>
<gene>
    <name evidence="1" type="ORF">CARN6_2610</name>
</gene>
<dbReference type="GO" id="GO:0006457">
    <property type="term" value="P:protein folding"/>
    <property type="evidence" value="ECO:0007669"/>
    <property type="project" value="InterPro"/>
</dbReference>
<evidence type="ECO:0000313" key="1">
    <source>
        <dbReference type="EMBL" id="CBI09064.1"/>
    </source>
</evidence>
<sequence>MIEIAKAPFKLSITEQIPELFEPMGDTYLVHILDIDDSVMAGEHRLVVPQKSTEDRGWKAGVIVAVGNGRCFDRPDEFVVVPNVLTGTKDEMKAEVAAYGEAVAASTDQAVVVRIPAMANMALGVGEVVLIEKFAGRDVVLQGKPYIIVGQQNLLARHKSLRLHRNAEGTWE</sequence>
<dbReference type="Gene3D" id="2.30.33.40">
    <property type="entry name" value="GroES chaperonin"/>
    <property type="match status" value="1"/>
</dbReference>
<accession>E6QP93</accession>
<dbReference type="EMBL" id="CABQ01000312">
    <property type="protein sequence ID" value="CBI09064.1"/>
    <property type="molecule type" value="Genomic_DNA"/>
</dbReference>
<organism evidence="1">
    <name type="scientific">mine drainage metagenome</name>
    <dbReference type="NCBI Taxonomy" id="410659"/>
    <lineage>
        <taxon>unclassified sequences</taxon>
        <taxon>metagenomes</taxon>
        <taxon>ecological metagenomes</taxon>
    </lineage>
</organism>
<dbReference type="InterPro" id="IPR037124">
    <property type="entry name" value="Chaperonin_GroES_sf"/>
</dbReference>